<protein>
    <submittedName>
        <fullName evidence="2">Alpha/beta fold hydrolase</fullName>
    </submittedName>
</protein>
<dbReference type="Gene3D" id="3.40.50.1820">
    <property type="entry name" value="alpha/beta hydrolase"/>
    <property type="match status" value="1"/>
</dbReference>
<evidence type="ECO:0000259" key="1">
    <source>
        <dbReference type="Pfam" id="PF12146"/>
    </source>
</evidence>
<dbReference type="PRINTS" id="PR00111">
    <property type="entry name" value="ABHYDROLASE"/>
</dbReference>
<dbReference type="Pfam" id="PF12146">
    <property type="entry name" value="Hydrolase_4"/>
    <property type="match status" value="1"/>
</dbReference>
<dbReference type="InterPro" id="IPR029058">
    <property type="entry name" value="AB_hydrolase_fold"/>
</dbReference>
<feature type="domain" description="Serine aminopeptidase S33" evidence="1">
    <location>
        <begin position="58"/>
        <end position="293"/>
    </location>
</feature>
<comment type="caution">
    <text evidence="2">The sequence shown here is derived from an EMBL/GenBank/DDBJ whole genome shotgun (WGS) entry which is preliminary data.</text>
</comment>
<evidence type="ECO:0000313" key="3">
    <source>
        <dbReference type="Proteomes" id="UP001279553"/>
    </source>
</evidence>
<proteinExistence type="predicted"/>
<dbReference type="AlphaFoldDB" id="A0AAW9DRF4"/>
<evidence type="ECO:0000313" key="2">
    <source>
        <dbReference type="EMBL" id="MDX5931736.1"/>
    </source>
</evidence>
<dbReference type="GO" id="GO:0016787">
    <property type="term" value="F:hydrolase activity"/>
    <property type="evidence" value="ECO:0007669"/>
    <property type="project" value="UniProtKB-KW"/>
</dbReference>
<sequence>MNAYRAGLLGLLLIALAGCAVPFRVPRATVDHPIVTDGYFVLGSGARLPYRDWLPAGPPRAVVLALHGFNDSRDAWALIAPEFTKAGIAIYAPDQRGFGAAPDRGRWPGTARLVGDARQMIALLHRRYPGVRLTLMGESMGGAVALLLGARGDRLINSYVLISPAVWGGKTLAWPLRASLIAGDTFVPWMRLTGKQAHILASDNIPALIAFSEDPLTIHATRIATIAGLVRMMGRAQHACAAFAPAHALILYGGHDQLIPKEAMARCWRRLPEDSGVITAYYPADYHLMLLDHQRRVPARDIIGFILHPRRPLDSDAATDAMIFSAQH</sequence>
<dbReference type="InterPro" id="IPR022742">
    <property type="entry name" value="Hydrolase_4"/>
</dbReference>
<keyword evidence="3" id="KW-1185">Reference proteome</keyword>
<dbReference type="SUPFAM" id="SSF53474">
    <property type="entry name" value="alpha/beta-Hydrolases"/>
    <property type="match status" value="1"/>
</dbReference>
<dbReference type="EMBL" id="JAWXYB010000018">
    <property type="protein sequence ID" value="MDX5931736.1"/>
    <property type="molecule type" value="Genomic_DNA"/>
</dbReference>
<accession>A0AAW9DRF4</accession>
<keyword evidence="2" id="KW-0378">Hydrolase</keyword>
<dbReference type="PANTHER" id="PTHR11614">
    <property type="entry name" value="PHOSPHOLIPASE-RELATED"/>
    <property type="match status" value="1"/>
</dbReference>
<dbReference type="PROSITE" id="PS51257">
    <property type="entry name" value="PROKAR_LIPOPROTEIN"/>
    <property type="match status" value="1"/>
</dbReference>
<dbReference type="InterPro" id="IPR000073">
    <property type="entry name" value="AB_hydrolase_1"/>
</dbReference>
<dbReference type="InterPro" id="IPR051044">
    <property type="entry name" value="MAG_DAG_Lipase"/>
</dbReference>
<dbReference type="Proteomes" id="UP001279553">
    <property type="component" value="Unassembled WGS sequence"/>
</dbReference>
<organism evidence="2 3">
    <name type="scientific">Acidiphilium acidophilum</name>
    <name type="common">Thiobacillus acidophilus</name>
    <dbReference type="NCBI Taxonomy" id="76588"/>
    <lineage>
        <taxon>Bacteria</taxon>
        <taxon>Pseudomonadati</taxon>
        <taxon>Pseudomonadota</taxon>
        <taxon>Alphaproteobacteria</taxon>
        <taxon>Acetobacterales</taxon>
        <taxon>Acidocellaceae</taxon>
        <taxon>Acidiphilium</taxon>
    </lineage>
</organism>
<reference evidence="2 3" key="1">
    <citation type="submission" date="2023-11" db="EMBL/GenBank/DDBJ databases">
        <title>MicrobeMod: A computational toolkit for identifying prokaryotic methylation and restriction-modification with nanopore sequencing.</title>
        <authorList>
            <person name="Crits-Christoph A."/>
            <person name="Kang S.C."/>
            <person name="Lee H."/>
            <person name="Ostrov N."/>
        </authorList>
    </citation>
    <scope>NUCLEOTIDE SEQUENCE [LARGE SCALE GENOMIC DNA]</scope>
    <source>
        <strain evidence="2 3">DSMZ 700</strain>
    </source>
</reference>
<name>A0AAW9DRF4_ACIAO</name>
<gene>
    <name evidence="2" type="ORF">SIL87_13275</name>
</gene>